<dbReference type="EMBL" id="PQFZ01000024">
    <property type="protein sequence ID" value="POR46507.1"/>
    <property type="molecule type" value="Genomic_DNA"/>
</dbReference>
<evidence type="ECO:0000313" key="2">
    <source>
        <dbReference type="Proteomes" id="UP000236919"/>
    </source>
</evidence>
<dbReference type="Gene3D" id="3.30.1330.40">
    <property type="entry name" value="RutC-like"/>
    <property type="match status" value="1"/>
</dbReference>
<gene>
    <name evidence="1" type="ORF">CYD53_12435</name>
</gene>
<dbReference type="InterPro" id="IPR035709">
    <property type="entry name" value="YoaB-like"/>
</dbReference>
<dbReference type="InterPro" id="IPR006175">
    <property type="entry name" value="YjgF/YER057c/UK114"/>
</dbReference>
<dbReference type="SUPFAM" id="SSF55298">
    <property type="entry name" value="YjgF-like"/>
    <property type="match status" value="1"/>
</dbReference>
<dbReference type="RefSeq" id="WP_103721048.1">
    <property type="nucleotide sequence ID" value="NZ_PQFZ01000024.1"/>
</dbReference>
<dbReference type="Proteomes" id="UP000236919">
    <property type="component" value="Unassembled WGS sequence"/>
</dbReference>
<name>A0A2S4LVP0_9HYPH</name>
<reference evidence="1 2" key="1">
    <citation type="submission" date="2018-01" db="EMBL/GenBank/DDBJ databases">
        <title>Genomic Encyclopedia of Type Strains, Phase III (KMG-III): the genomes of soil and plant-associated and newly described type strains.</title>
        <authorList>
            <person name="Whitman W."/>
        </authorList>
    </citation>
    <scope>NUCLEOTIDE SEQUENCE [LARGE SCALE GENOMIC DNA]</scope>
    <source>
        <strain evidence="1 2">1131</strain>
    </source>
</reference>
<sequence>MTATDITRIPNKTLPTKSAVAVYHLPGGGGFLWAVATSPDRRHDIKAQTLGALGVIEVYLRDAGLDRTRIVKAEIVVTDHDNKPAFDEAWSSWMPAGYGPVRSFVQSVMPEGDLIEIIITAALPPTTSEQQAGGDAR</sequence>
<dbReference type="AlphaFoldDB" id="A0A2S4LVP0"/>
<comment type="caution">
    <text evidence="1">The sequence shown here is derived from an EMBL/GenBank/DDBJ whole genome shotgun (WGS) entry which is preliminary data.</text>
</comment>
<dbReference type="Pfam" id="PF01042">
    <property type="entry name" value="Ribonuc_L-PSP"/>
    <property type="match status" value="1"/>
</dbReference>
<evidence type="ECO:0000313" key="1">
    <source>
        <dbReference type="EMBL" id="POR46507.1"/>
    </source>
</evidence>
<protein>
    <submittedName>
        <fullName evidence="1">Endoribonuclease L-PSP</fullName>
    </submittedName>
</protein>
<proteinExistence type="predicted"/>
<dbReference type="InterPro" id="IPR035959">
    <property type="entry name" value="RutC-like_sf"/>
</dbReference>
<accession>A0A2S4LVP0</accession>
<dbReference type="OrthoDB" id="9803101at2"/>
<dbReference type="PANTHER" id="PTHR47328">
    <property type="match status" value="1"/>
</dbReference>
<keyword evidence="2" id="KW-1185">Reference proteome</keyword>
<organism evidence="1 2">
    <name type="scientific">Bosea psychrotolerans</name>
    <dbReference type="NCBI Taxonomy" id="1871628"/>
    <lineage>
        <taxon>Bacteria</taxon>
        <taxon>Pseudomonadati</taxon>
        <taxon>Pseudomonadota</taxon>
        <taxon>Alphaproteobacteria</taxon>
        <taxon>Hyphomicrobiales</taxon>
        <taxon>Boseaceae</taxon>
        <taxon>Bosea</taxon>
    </lineage>
</organism>
<dbReference type="PANTHER" id="PTHR47328:SF1">
    <property type="entry name" value="RUTC FAMILY PROTEIN YOAB"/>
    <property type="match status" value="1"/>
</dbReference>